<reference evidence="2 3" key="1">
    <citation type="journal article" date="2013" name="Fungal Biol.">
        <title>Analysis of microsatellite markers in the genome of the plant pathogen Ceratocystis fimbriata.</title>
        <authorList>
            <person name="Simpson M.C."/>
            <person name="Wilken P.M."/>
            <person name="Coetzee M.P."/>
            <person name="Wingfield M.J."/>
            <person name="Wingfield B.D."/>
        </authorList>
    </citation>
    <scope>NUCLEOTIDE SEQUENCE [LARGE SCALE GENOMIC DNA]</scope>
    <source>
        <strain evidence="2 3">CBS 114723</strain>
    </source>
</reference>
<feature type="region of interest" description="Disordered" evidence="1">
    <location>
        <begin position="315"/>
        <end position="586"/>
    </location>
</feature>
<dbReference type="AlphaFoldDB" id="A0A2C5X0J5"/>
<feature type="compositionally biased region" description="Polar residues" evidence="1">
    <location>
        <begin position="495"/>
        <end position="526"/>
    </location>
</feature>
<keyword evidence="3" id="KW-1185">Reference proteome</keyword>
<feature type="compositionally biased region" description="Low complexity" evidence="1">
    <location>
        <begin position="120"/>
        <end position="136"/>
    </location>
</feature>
<evidence type="ECO:0000313" key="3">
    <source>
        <dbReference type="Proteomes" id="UP000222788"/>
    </source>
</evidence>
<sequence length="654" mass="71798">MLSTASASSPAPNGAAASSVLIDSNALEVDALLPITPRRQKIGINGSGVLPSPGSLESMLKTTMETGDIGLFSITPRNYRPPTLKHDHREMSLIDAMGEANHPLLTIDGTCDISPTRPKSTASSSQRTQSRSSSSAPPGHNYAIGHERGFSPAPSQLRARGSGTPQSIGPYGSLPRRSHMRPRMPPYSNHPSESSIGYGVNYDPSNAIPPPHDDTYQSSLASESRVRSTSSPFRPYSPRPNQPPSMRSIPSRRHMSAPQIPFMQHMQHPQYPYPYHNDPMSMASPYRRPGSDGSWYGGFHMPMYPPPYSPGPGYFPDMPPPMPPSRGGTPFGPSPSRRKHMSQASIQATRKSTASYSHHDEDPTSNSIQSRPSRETSQVDEDDSIGMPPPEPIVLPRRRNRQSQEHHNPMAMGDYTPMPQHPPMPQLPMYRYPEGHQRPSPYGHPADYPRRHDPMHRRARRPDQHGPPGRHHSGEPPPPQMEEDLRPANKHSHQETSLSTISADESYLSSAESNSMSNDGDSSILKSSTDTDNTTASSVDSTEEGSKPNVVSETPRPPSRGYNAALALRDNGNATPRPPTRLRSKSSLSLHRPLNQLKEADTRATLADSTQKTPQAAIHNGGKPKFWNRIASRIWRTRSSGRTPVKFASSESTM</sequence>
<dbReference type="EMBL" id="APWK03000045">
    <property type="protein sequence ID" value="PHH53348.1"/>
    <property type="molecule type" value="Genomic_DNA"/>
</dbReference>
<dbReference type="OrthoDB" id="4156126at2759"/>
<comment type="caution">
    <text evidence="2">The sequence shown here is derived from an EMBL/GenBank/DDBJ whole genome shotgun (WGS) entry which is preliminary data.</text>
</comment>
<feature type="compositionally biased region" description="Low complexity" evidence="1">
    <location>
        <begin position="527"/>
        <end position="540"/>
    </location>
</feature>
<reference evidence="2 3" key="2">
    <citation type="journal article" date="2013" name="IMA Fungus">
        <title>IMA Genome-F 1: Ceratocystis fimbriata: Draft nuclear genome sequence for the plant pathogen, Ceratocystis fimbriata.</title>
        <authorList>
            <person name="Wilken P.M."/>
            <person name="Steenkamp E.T."/>
            <person name="Wingfield M.J."/>
            <person name="de Beer Z.W."/>
            <person name="Wingfield B.D."/>
        </authorList>
    </citation>
    <scope>NUCLEOTIDE SEQUENCE [LARGE SCALE GENOMIC DNA]</scope>
    <source>
        <strain evidence="2 3">CBS 114723</strain>
    </source>
</reference>
<accession>A0A2C5X0J5</accession>
<feature type="region of interest" description="Disordered" evidence="1">
    <location>
        <begin position="106"/>
        <end position="252"/>
    </location>
</feature>
<evidence type="ECO:0000313" key="2">
    <source>
        <dbReference type="EMBL" id="PHH53348.1"/>
    </source>
</evidence>
<evidence type="ECO:0000256" key="1">
    <source>
        <dbReference type="SAM" id="MobiDB-lite"/>
    </source>
</evidence>
<protein>
    <submittedName>
        <fullName evidence="2">Uncharacterized protein</fullName>
    </submittedName>
</protein>
<proteinExistence type="predicted"/>
<gene>
    <name evidence="2" type="ORF">CFIMG_002063RA</name>
</gene>
<organism evidence="2 3">
    <name type="scientific">Ceratocystis fimbriata CBS 114723</name>
    <dbReference type="NCBI Taxonomy" id="1035309"/>
    <lineage>
        <taxon>Eukaryota</taxon>
        <taxon>Fungi</taxon>
        <taxon>Dikarya</taxon>
        <taxon>Ascomycota</taxon>
        <taxon>Pezizomycotina</taxon>
        <taxon>Sordariomycetes</taxon>
        <taxon>Hypocreomycetidae</taxon>
        <taxon>Microascales</taxon>
        <taxon>Ceratocystidaceae</taxon>
        <taxon>Ceratocystis</taxon>
    </lineage>
</organism>
<dbReference type="Proteomes" id="UP000222788">
    <property type="component" value="Unassembled WGS sequence"/>
</dbReference>
<name>A0A2C5X0J5_9PEZI</name>
<feature type="compositionally biased region" description="Polar residues" evidence="1">
    <location>
        <begin position="216"/>
        <end position="232"/>
    </location>
</feature>
<feature type="region of interest" description="Disordered" evidence="1">
    <location>
        <begin position="603"/>
        <end position="623"/>
    </location>
</feature>
<feature type="compositionally biased region" description="Polar residues" evidence="1">
    <location>
        <begin position="342"/>
        <end position="356"/>
    </location>
</feature>